<comment type="caution">
    <text evidence="1">The sequence shown here is derived from an EMBL/GenBank/DDBJ whole genome shotgun (WGS) entry which is preliminary data.</text>
</comment>
<protein>
    <submittedName>
        <fullName evidence="1">Uncharacterized protein</fullName>
    </submittedName>
</protein>
<dbReference type="RefSeq" id="WP_166909668.1">
    <property type="nucleotide sequence ID" value="NZ_JAASRS010000001.1"/>
</dbReference>
<sequence>MKKLPDFKRLTNRLINEPSSEPMLVVKTNLDPKQVTEENPYAQGKKNVSKTFEAFFKGEET</sequence>
<evidence type="ECO:0000313" key="1">
    <source>
        <dbReference type="EMBL" id="NIK15060.1"/>
    </source>
</evidence>
<proteinExistence type="predicted"/>
<keyword evidence="2" id="KW-1185">Reference proteome</keyword>
<dbReference type="Proteomes" id="UP000532769">
    <property type="component" value="Unassembled WGS sequence"/>
</dbReference>
<dbReference type="AlphaFoldDB" id="A0A846MFG5"/>
<organism evidence="1 2">
    <name type="scientific">Saccharococcus thermophilus</name>
    <dbReference type="NCBI Taxonomy" id="29396"/>
    <lineage>
        <taxon>Bacteria</taxon>
        <taxon>Bacillati</taxon>
        <taxon>Bacillota</taxon>
        <taxon>Bacilli</taxon>
        <taxon>Bacillales</taxon>
        <taxon>Anoxybacillaceae</taxon>
        <taxon>Saccharococcus</taxon>
    </lineage>
</organism>
<evidence type="ECO:0000313" key="2">
    <source>
        <dbReference type="Proteomes" id="UP000532769"/>
    </source>
</evidence>
<accession>A0A846MFG5</accession>
<gene>
    <name evidence="1" type="ORF">BDD39_001570</name>
</gene>
<name>A0A846MFG5_9BACL</name>
<dbReference type="EMBL" id="JAASRS010000001">
    <property type="protein sequence ID" value="NIK15060.1"/>
    <property type="molecule type" value="Genomic_DNA"/>
</dbReference>
<reference evidence="1 2" key="1">
    <citation type="submission" date="2020-03" db="EMBL/GenBank/DDBJ databases">
        <title>Genomic Encyclopedia of Archaeal and Bacterial Type Strains, Phase II (KMG-II): from individual species to whole genera.</title>
        <authorList>
            <person name="Goeker M."/>
        </authorList>
    </citation>
    <scope>NUCLEOTIDE SEQUENCE [LARGE SCALE GENOMIC DNA]</scope>
    <source>
        <strain evidence="1 2">DSM 4749</strain>
    </source>
</reference>